<keyword evidence="9 18" id="KW-0067">ATP-binding</keyword>
<evidence type="ECO:0000256" key="2">
    <source>
        <dbReference type="ARBA" id="ARBA00011469"/>
    </source>
</evidence>
<dbReference type="PANTHER" id="PTHR43776">
    <property type="entry name" value="TRANSPORT ATP-BINDING PROTEIN"/>
    <property type="match status" value="1"/>
</dbReference>
<sequence length="316" mass="34587">MTAPLLEIRRAVRHFDTPAGRVRAVDDVSLSIQPGETLGLVGESGCGKSTLARLAMKLVPPQSGAILFEGDDVATANRATLARYRARMQMVFQDPLSALNPRESIFRILEQPLLVHRRGDRAARQARIAQLLQQVGLRPEVALRYPHELSGGQRQRVGIARALALEPRLLLCDEAVSALDVSVRAQVLNLLLRLRAELGLAALFISHDLAVVRHVADRVAVMYLGQVVEEAPRDALWQQPRHPYTRALMAATPVADPAEARARPPLPLQGELPDPIDPPAGCRFHPRCPMAEPRCRVEAPVLRAIAAGHAVACHRP</sequence>
<dbReference type="PANTHER" id="PTHR43776:SF15">
    <property type="entry name" value="GLUTATHIONE IMPORT ATP-BINDING PROTEIN GSIA"/>
    <property type="match status" value="1"/>
</dbReference>
<comment type="function">
    <text evidence="12">Part of the ABC transporter complex GsiABCD involved in glutathione import. Responsible for energy coupling to the transport system.</text>
</comment>
<dbReference type="GO" id="GO:0005524">
    <property type="term" value="F:ATP binding"/>
    <property type="evidence" value="ECO:0007669"/>
    <property type="project" value="UniProtKB-KW"/>
</dbReference>
<dbReference type="SUPFAM" id="SSF52540">
    <property type="entry name" value="P-loop containing nucleoside triphosphate hydrolases"/>
    <property type="match status" value="1"/>
</dbReference>
<dbReference type="InterPro" id="IPR003439">
    <property type="entry name" value="ABC_transporter-like_ATP-bd"/>
</dbReference>
<comment type="caution">
    <text evidence="18">The sequence shown here is derived from an EMBL/GenBank/DDBJ whole genome shotgun (WGS) entry which is preliminary data.</text>
</comment>
<dbReference type="PROSITE" id="PS00211">
    <property type="entry name" value="ABC_TRANSPORTER_1"/>
    <property type="match status" value="1"/>
</dbReference>
<keyword evidence="5" id="KW-0997">Cell inner membrane</keyword>
<organism evidence="18 19">
    <name type="scientific">Teichococcus deserti</name>
    <dbReference type="NCBI Taxonomy" id="1817963"/>
    <lineage>
        <taxon>Bacteria</taxon>
        <taxon>Pseudomonadati</taxon>
        <taxon>Pseudomonadota</taxon>
        <taxon>Alphaproteobacteria</taxon>
        <taxon>Acetobacterales</taxon>
        <taxon>Roseomonadaceae</taxon>
        <taxon>Roseomonas</taxon>
    </lineage>
</organism>
<accession>A0A1V2H6R6</accession>
<dbReference type="CDD" id="cd03257">
    <property type="entry name" value="ABC_NikE_OppD_transporters"/>
    <property type="match status" value="1"/>
</dbReference>
<comment type="catalytic activity">
    <reaction evidence="16">
        <text>glutathione(out) + ATP + H2O = glutathione(in) + ADP + phosphate + H(+)</text>
        <dbReference type="Rhea" id="RHEA:29791"/>
        <dbReference type="ChEBI" id="CHEBI:15377"/>
        <dbReference type="ChEBI" id="CHEBI:15378"/>
        <dbReference type="ChEBI" id="CHEBI:30616"/>
        <dbReference type="ChEBI" id="CHEBI:43474"/>
        <dbReference type="ChEBI" id="CHEBI:57925"/>
        <dbReference type="ChEBI" id="CHEBI:456216"/>
        <dbReference type="EC" id="7.4.2.10"/>
    </reaction>
</comment>
<evidence type="ECO:0000256" key="3">
    <source>
        <dbReference type="ARBA" id="ARBA00022448"/>
    </source>
</evidence>
<dbReference type="InterPro" id="IPR017871">
    <property type="entry name" value="ABC_transporter-like_CS"/>
</dbReference>
<dbReference type="AlphaFoldDB" id="A0A1V2H6R6"/>
<keyword evidence="8" id="KW-0378">Hydrolase</keyword>
<dbReference type="NCBIfam" id="TIGR01727">
    <property type="entry name" value="oligo_HPY"/>
    <property type="match status" value="1"/>
</dbReference>
<keyword evidence="19" id="KW-1185">Reference proteome</keyword>
<dbReference type="EMBL" id="MLCO01000026">
    <property type="protein sequence ID" value="ONG57342.1"/>
    <property type="molecule type" value="Genomic_DNA"/>
</dbReference>
<keyword evidence="11" id="KW-0472">Membrane</keyword>
<dbReference type="GO" id="GO:0005886">
    <property type="term" value="C:plasma membrane"/>
    <property type="evidence" value="ECO:0007669"/>
    <property type="project" value="UniProtKB-SubCell"/>
</dbReference>
<evidence type="ECO:0000256" key="8">
    <source>
        <dbReference type="ARBA" id="ARBA00022801"/>
    </source>
</evidence>
<dbReference type="InterPro" id="IPR050319">
    <property type="entry name" value="ABC_transp_ATP-bind"/>
</dbReference>
<keyword evidence="4" id="KW-1003">Cell membrane</keyword>
<evidence type="ECO:0000256" key="13">
    <source>
        <dbReference type="ARBA" id="ARBA00038416"/>
    </source>
</evidence>
<proteinExistence type="inferred from homology"/>
<keyword evidence="7" id="KW-0547">Nucleotide-binding</keyword>
<evidence type="ECO:0000256" key="1">
    <source>
        <dbReference type="ARBA" id="ARBA00004417"/>
    </source>
</evidence>
<evidence type="ECO:0000313" key="19">
    <source>
        <dbReference type="Proteomes" id="UP000188879"/>
    </source>
</evidence>
<name>A0A1V2H6R6_9PROT</name>
<evidence type="ECO:0000259" key="17">
    <source>
        <dbReference type="PROSITE" id="PS50893"/>
    </source>
</evidence>
<evidence type="ECO:0000256" key="7">
    <source>
        <dbReference type="ARBA" id="ARBA00022741"/>
    </source>
</evidence>
<comment type="subcellular location">
    <subcellularLocation>
        <location evidence="1">Cell inner membrane</location>
        <topology evidence="1">Peripheral membrane protein</topology>
    </subcellularLocation>
</comment>
<evidence type="ECO:0000256" key="9">
    <source>
        <dbReference type="ARBA" id="ARBA00022840"/>
    </source>
</evidence>
<evidence type="ECO:0000313" key="18">
    <source>
        <dbReference type="EMBL" id="ONG57342.1"/>
    </source>
</evidence>
<dbReference type="PROSITE" id="PS50893">
    <property type="entry name" value="ABC_TRANSPORTER_2"/>
    <property type="match status" value="1"/>
</dbReference>
<keyword evidence="6" id="KW-0677">Repeat</keyword>
<dbReference type="InterPro" id="IPR027417">
    <property type="entry name" value="P-loop_NTPase"/>
</dbReference>
<dbReference type="Proteomes" id="UP000188879">
    <property type="component" value="Unassembled WGS sequence"/>
</dbReference>
<dbReference type="RefSeq" id="WP_076956116.1">
    <property type="nucleotide sequence ID" value="NZ_MLCO01000026.1"/>
</dbReference>
<reference evidence="18 19" key="1">
    <citation type="submission" date="2016-10" db="EMBL/GenBank/DDBJ databases">
        <title>Draft Genome sequence of Roseomonas sp. strain M3.</title>
        <authorList>
            <person name="Subhash Y."/>
            <person name="Lee S."/>
        </authorList>
    </citation>
    <scope>NUCLEOTIDE SEQUENCE [LARGE SCALE GENOMIC DNA]</scope>
    <source>
        <strain evidence="18 19">M3</strain>
    </source>
</reference>
<dbReference type="GO" id="GO:0016887">
    <property type="term" value="F:ATP hydrolysis activity"/>
    <property type="evidence" value="ECO:0007669"/>
    <property type="project" value="InterPro"/>
</dbReference>
<evidence type="ECO:0000256" key="10">
    <source>
        <dbReference type="ARBA" id="ARBA00022967"/>
    </source>
</evidence>
<keyword evidence="10" id="KW-1278">Translocase</keyword>
<dbReference type="EC" id="7.4.2.10" evidence="14"/>
<feature type="domain" description="ABC transporter" evidence="17">
    <location>
        <begin position="6"/>
        <end position="249"/>
    </location>
</feature>
<evidence type="ECO:0000256" key="15">
    <source>
        <dbReference type="ARBA" id="ARBA00041187"/>
    </source>
</evidence>
<protein>
    <recommendedName>
        <fullName evidence="15">Glutathione import ATP-binding protein GsiA</fullName>
        <ecNumber evidence="14">7.4.2.10</ecNumber>
    </recommendedName>
</protein>
<evidence type="ECO:0000256" key="12">
    <source>
        <dbReference type="ARBA" id="ARBA00037530"/>
    </source>
</evidence>
<evidence type="ECO:0000256" key="16">
    <source>
        <dbReference type="ARBA" id="ARBA00047640"/>
    </source>
</evidence>
<comment type="subunit">
    <text evidence="2">The complex is composed of two ATP-binding proteins (GsiA), two transmembrane proteins (GsiC and GsiD) and a solute-binding protein (GsiB).</text>
</comment>
<keyword evidence="3" id="KW-0813">Transport</keyword>
<dbReference type="GO" id="GO:0055085">
    <property type="term" value="P:transmembrane transport"/>
    <property type="evidence" value="ECO:0007669"/>
    <property type="project" value="UniProtKB-ARBA"/>
</dbReference>
<dbReference type="Pfam" id="PF00005">
    <property type="entry name" value="ABC_tran"/>
    <property type="match status" value="1"/>
</dbReference>
<gene>
    <name evidence="18" type="ORF">BKE38_04105</name>
</gene>
<evidence type="ECO:0000256" key="6">
    <source>
        <dbReference type="ARBA" id="ARBA00022737"/>
    </source>
</evidence>
<dbReference type="GO" id="GO:0015833">
    <property type="term" value="P:peptide transport"/>
    <property type="evidence" value="ECO:0007669"/>
    <property type="project" value="InterPro"/>
</dbReference>
<evidence type="ECO:0000256" key="14">
    <source>
        <dbReference type="ARBA" id="ARBA00039050"/>
    </source>
</evidence>
<dbReference type="Pfam" id="PF08352">
    <property type="entry name" value="oligo_HPY"/>
    <property type="match status" value="1"/>
</dbReference>
<dbReference type="InterPro" id="IPR003593">
    <property type="entry name" value="AAA+_ATPase"/>
</dbReference>
<evidence type="ECO:0000256" key="4">
    <source>
        <dbReference type="ARBA" id="ARBA00022475"/>
    </source>
</evidence>
<comment type="similarity">
    <text evidence="13">Belongs to the ABC transporter superfamily. Glutathione importer (TC 3.A.1.5.11) family.</text>
</comment>
<dbReference type="InterPro" id="IPR013563">
    <property type="entry name" value="Oligopep_ABC_C"/>
</dbReference>
<dbReference type="SMART" id="SM00382">
    <property type="entry name" value="AAA"/>
    <property type="match status" value="1"/>
</dbReference>
<evidence type="ECO:0000256" key="5">
    <source>
        <dbReference type="ARBA" id="ARBA00022519"/>
    </source>
</evidence>
<evidence type="ECO:0000256" key="11">
    <source>
        <dbReference type="ARBA" id="ARBA00023136"/>
    </source>
</evidence>
<dbReference type="OrthoDB" id="7258572at2"/>
<dbReference type="Gene3D" id="3.40.50.300">
    <property type="entry name" value="P-loop containing nucleotide triphosphate hydrolases"/>
    <property type="match status" value="1"/>
</dbReference>
<dbReference type="FunFam" id="3.40.50.300:FF:000016">
    <property type="entry name" value="Oligopeptide ABC transporter ATP-binding component"/>
    <property type="match status" value="1"/>
</dbReference>